<comment type="caution">
    <text evidence="1">The sequence shown here is derived from an EMBL/GenBank/DDBJ whole genome shotgun (WGS) entry which is preliminary data.</text>
</comment>
<evidence type="ECO:0000313" key="1">
    <source>
        <dbReference type="EMBL" id="PIL29901.1"/>
    </source>
</evidence>
<keyword evidence="2" id="KW-1185">Reference proteome</keyword>
<name>A0A2G8S816_9APHY</name>
<dbReference type="CDD" id="cd23428">
    <property type="entry name" value="beta-trefoil_Ricin_SPI"/>
    <property type="match status" value="1"/>
</dbReference>
<gene>
    <name evidence="1" type="ORF">GSI_07811</name>
</gene>
<sequence length="162" mass="17581">MSLETGQYYITSADSGGFPIGRSSREDRSTKPKGIFRLPKGTESVWDVEKLANGNYTLKNGGAIVGGTAGDGVFAYVIPDQTTGTVTTEWKFIFDDRRANEGTAFVITEAPTGRSNGWVTPASDDDESYPGPQVVLRVTIRGPSQPPFYPANEVFFFKKVNA</sequence>
<organism evidence="1 2">
    <name type="scientific">Ganoderma sinense ZZ0214-1</name>
    <dbReference type="NCBI Taxonomy" id="1077348"/>
    <lineage>
        <taxon>Eukaryota</taxon>
        <taxon>Fungi</taxon>
        <taxon>Dikarya</taxon>
        <taxon>Basidiomycota</taxon>
        <taxon>Agaricomycotina</taxon>
        <taxon>Agaricomycetes</taxon>
        <taxon>Polyporales</taxon>
        <taxon>Polyporaceae</taxon>
        <taxon>Ganoderma</taxon>
    </lineage>
</organism>
<dbReference type="OrthoDB" id="2744576at2759"/>
<evidence type="ECO:0008006" key="3">
    <source>
        <dbReference type="Google" id="ProtNLM"/>
    </source>
</evidence>
<dbReference type="AlphaFoldDB" id="A0A2G8S816"/>
<dbReference type="Pfam" id="PF16850">
    <property type="entry name" value="Inhibitor_I66"/>
    <property type="match status" value="1"/>
</dbReference>
<dbReference type="Proteomes" id="UP000230002">
    <property type="component" value="Unassembled WGS sequence"/>
</dbReference>
<dbReference type="GO" id="GO:0004867">
    <property type="term" value="F:serine-type endopeptidase inhibitor activity"/>
    <property type="evidence" value="ECO:0007669"/>
    <property type="project" value="InterPro"/>
</dbReference>
<accession>A0A2G8S816</accession>
<dbReference type="Gene3D" id="2.80.10.50">
    <property type="match status" value="1"/>
</dbReference>
<protein>
    <recommendedName>
        <fullName evidence="3">Ricin B lectin domain-containing protein</fullName>
    </recommendedName>
</protein>
<dbReference type="EMBL" id="AYKW01000017">
    <property type="protein sequence ID" value="PIL29901.1"/>
    <property type="molecule type" value="Genomic_DNA"/>
</dbReference>
<proteinExistence type="predicted"/>
<dbReference type="STRING" id="1077348.A0A2G8S816"/>
<dbReference type="InterPro" id="IPR031755">
    <property type="entry name" value="Inhibitor_I66"/>
</dbReference>
<evidence type="ECO:0000313" key="2">
    <source>
        <dbReference type="Proteomes" id="UP000230002"/>
    </source>
</evidence>
<reference evidence="1 2" key="1">
    <citation type="journal article" date="2015" name="Sci. Rep.">
        <title>Chromosome-level genome map provides insights into diverse defense mechanisms in the medicinal fungus Ganoderma sinense.</title>
        <authorList>
            <person name="Zhu Y."/>
            <person name="Xu J."/>
            <person name="Sun C."/>
            <person name="Zhou S."/>
            <person name="Xu H."/>
            <person name="Nelson D.R."/>
            <person name="Qian J."/>
            <person name="Song J."/>
            <person name="Luo H."/>
            <person name="Xiang L."/>
            <person name="Li Y."/>
            <person name="Xu Z."/>
            <person name="Ji A."/>
            <person name="Wang L."/>
            <person name="Lu S."/>
            <person name="Hayward A."/>
            <person name="Sun W."/>
            <person name="Li X."/>
            <person name="Schwartz D.C."/>
            <person name="Wang Y."/>
            <person name="Chen S."/>
        </authorList>
    </citation>
    <scope>NUCLEOTIDE SEQUENCE [LARGE SCALE GENOMIC DNA]</scope>
    <source>
        <strain evidence="1 2">ZZ0214-1</strain>
    </source>
</reference>